<accession>A0ABR1S8Z1</accession>
<gene>
    <name evidence="2" type="ORF">PG991_005365</name>
</gene>
<protein>
    <recommendedName>
        <fullName evidence="1">C2H2-type domain-containing protein</fullName>
    </recommendedName>
</protein>
<evidence type="ECO:0000313" key="3">
    <source>
        <dbReference type="Proteomes" id="UP001396898"/>
    </source>
</evidence>
<keyword evidence="3" id="KW-1185">Reference proteome</keyword>
<dbReference type="PROSITE" id="PS00028">
    <property type="entry name" value="ZINC_FINGER_C2H2_1"/>
    <property type="match status" value="1"/>
</dbReference>
<comment type="caution">
    <text evidence="2">The sequence shown here is derived from an EMBL/GenBank/DDBJ whole genome shotgun (WGS) entry which is preliminary data.</text>
</comment>
<dbReference type="SMART" id="SM00355">
    <property type="entry name" value="ZnF_C2H2"/>
    <property type="match status" value="3"/>
</dbReference>
<evidence type="ECO:0000313" key="2">
    <source>
        <dbReference type="EMBL" id="KAK8028309.1"/>
    </source>
</evidence>
<evidence type="ECO:0000259" key="1">
    <source>
        <dbReference type="PROSITE" id="PS00028"/>
    </source>
</evidence>
<reference evidence="2 3" key="1">
    <citation type="submission" date="2023-01" db="EMBL/GenBank/DDBJ databases">
        <title>Analysis of 21 Apiospora genomes using comparative genomics revels a genus with tremendous synthesis potential of carbohydrate active enzymes and secondary metabolites.</title>
        <authorList>
            <person name="Sorensen T."/>
        </authorList>
    </citation>
    <scope>NUCLEOTIDE SEQUENCE [LARGE SCALE GENOMIC DNA]</scope>
    <source>
        <strain evidence="2 3">CBS 20057</strain>
    </source>
</reference>
<name>A0ABR1S8Z1_9PEZI</name>
<sequence>MDDQWTPETLSAQIRAKKEARLAAEAAAAATAAAAAAATSIRCTGCDQTFDSIEQMQKHAWYAHVGTACQVAGCGHTTTNEAAMRIHLCDDHDRSRRRYECLWDPCGQTFPTRIAANDCFHKHQALAFAAATDAVPVQKQQQQQQQG</sequence>
<dbReference type="InterPro" id="IPR013087">
    <property type="entry name" value="Znf_C2H2_type"/>
</dbReference>
<organism evidence="2 3">
    <name type="scientific">Apiospora marii</name>
    <dbReference type="NCBI Taxonomy" id="335849"/>
    <lineage>
        <taxon>Eukaryota</taxon>
        <taxon>Fungi</taxon>
        <taxon>Dikarya</taxon>
        <taxon>Ascomycota</taxon>
        <taxon>Pezizomycotina</taxon>
        <taxon>Sordariomycetes</taxon>
        <taxon>Xylariomycetidae</taxon>
        <taxon>Amphisphaeriales</taxon>
        <taxon>Apiosporaceae</taxon>
        <taxon>Apiospora</taxon>
    </lineage>
</organism>
<proteinExistence type="predicted"/>
<dbReference type="EMBL" id="JAQQWI010000007">
    <property type="protein sequence ID" value="KAK8028309.1"/>
    <property type="molecule type" value="Genomic_DNA"/>
</dbReference>
<feature type="domain" description="C2H2-type" evidence="1">
    <location>
        <begin position="43"/>
        <end position="64"/>
    </location>
</feature>
<dbReference type="Proteomes" id="UP001396898">
    <property type="component" value="Unassembled WGS sequence"/>
</dbReference>